<feature type="compositionally biased region" description="Pro residues" evidence="1">
    <location>
        <begin position="70"/>
        <end position="80"/>
    </location>
</feature>
<evidence type="ECO:0000256" key="1">
    <source>
        <dbReference type="SAM" id="MobiDB-lite"/>
    </source>
</evidence>
<dbReference type="EMBL" id="CAUOFW020009168">
    <property type="protein sequence ID" value="CAK9185027.1"/>
    <property type="molecule type" value="Genomic_DNA"/>
</dbReference>
<organism evidence="2 3">
    <name type="scientific">Ilex paraguariensis</name>
    <name type="common">yerba mate</name>
    <dbReference type="NCBI Taxonomy" id="185542"/>
    <lineage>
        <taxon>Eukaryota</taxon>
        <taxon>Viridiplantae</taxon>
        <taxon>Streptophyta</taxon>
        <taxon>Embryophyta</taxon>
        <taxon>Tracheophyta</taxon>
        <taxon>Spermatophyta</taxon>
        <taxon>Magnoliopsida</taxon>
        <taxon>eudicotyledons</taxon>
        <taxon>Gunneridae</taxon>
        <taxon>Pentapetalae</taxon>
        <taxon>asterids</taxon>
        <taxon>campanulids</taxon>
        <taxon>Aquifoliales</taxon>
        <taxon>Aquifoliaceae</taxon>
        <taxon>Ilex</taxon>
    </lineage>
</organism>
<feature type="compositionally biased region" description="Low complexity" evidence="1">
    <location>
        <begin position="36"/>
        <end position="63"/>
    </location>
</feature>
<reference evidence="2 3" key="1">
    <citation type="submission" date="2024-02" db="EMBL/GenBank/DDBJ databases">
        <authorList>
            <person name="Vignale AGUSTIN F."/>
            <person name="Sosa J E."/>
            <person name="Modenutti C."/>
        </authorList>
    </citation>
    <scope>NUCLEOTIDE SEQUENCE [LARGE SCALE GENOMIC DNA]</scope>
</reference>
<dbReference type="AlphaFoldDB" id="A0ABC8UVB5"/>
<feature type="region of interest" description="Disordered" evidence="1">
    <location>
        <begin position="1"/>
        <end position="140"/>
    </location>
</feature>
<evidence type="ECO:0000313" key="3">
    <source>
        <dbReference type="Proteomes" id="UP001642360"/>
    </source>
</evidence>
<sequence>MDSVLSETLASEPPPNHPPELDSRNLNFSPSETLAYSSQQPLPSSYSSLNQPPSSDQNPPQNLVPHDQTSPPPPPPPSPPAAAALAFDATNPNTSSEPELPNPNLPHEDPTNGGVEVSQASADKDNSGGEEATTIDTLQD</sequence>
<gene>
    <name evidence="2" type="ORF">ILEXP_LOCUS55387</name>
</gene>
<comment type="caution">
    <text evidence="2">The sequence shown here is derived from an EMBL/GenBank/DDBJ whole genome shotgun (WGS) entry which is preliminary data.</text>
</comment>
<name>A0ABC8UVB5_9AQUA</name>
<dbReference type="Proteomes" id="UP001642360">
    <property type="component" value="Unassembled WGS sequence"/>
</dbReference>
<protein>
    <submittedName>
        <fullName evidence="2">Uncharacterized protein</fullName>
    </submittedName>
</protein>
<keyword evidence="3" id="KW-1185">Reference proteome</keyword>
<evidence type="ECO:0000313" key="2">
    <source>
        <dbReference type="EMBL" id="CAK9185027.1"/>
    </source>
</evidence>
<proteinExistence type="predicted"/>
<feature type="compositionally biased region" description="Polar residues" evidence="1">
    <location>
        <begin position="24"/>
        <end position="35"/>
    </location>
</feature>
<accession>A0ABC8UVB5</accession>